<dbReference type="SUPFAM" id="SSF81383">
    <property type="entry name" value="F-box domain"/>
    <property type="match status" value="1"/>
</dbReference>
<name>A0ABP0ZFH0_9ASCO</name>
<evidence type="ECO:0000313" key="3">
    <source>
        <dbReference type="EMBL" id="CAK9435923.1"/>
    </source>
</evidence>
<dbReference type="GeneID" id="92205738"/>
<dbReference type="CDD" id="cd09917">
    <property type="entry name" value="F-box_SF"/>
    <property type="match status" value="1"/>
</dbReference>
<feature type="domain" description="F-box" evidence="2">
    <location>
        <begin position="227"/>
        <end position="273"/>
    </location>
</feature>
<accession>A0ABP0ZFH0</accession>
<dbReference type="InterPro" id="IPR036047">
    <property type="entry name" value="F-box-like_dom_sf"/>
</dbReference>
<organism evidence="3 4">
    <name type="scientific">Lodderomyces beijingensis</name>
    <dbReference type="NCBI Taxonomy" id="1775926"/>
    <lineage>
        <taxon>Eukaryota</taxon>
        <taxon>Fungi</taxon>
        <taxon>Dikarya</taxon>
        <taxon>Ascomycota</taxon>
        <taxon>Saccharomycotina</taxon>
        <taxon>Pichiomycetes</taxon>
        <taxon>Debaryomycetaceae</taxon>
        <taxon>Candida/Lodderomyces clade</taxon>
        <taxon>Lodderomyces</taxon>
    </lineage>
</organism>
<dbReference type="RefSeq" id="XP_066827480.1">
    <property type="nucleotide sequence ID" value="XM_066975750.1"/>
</dbReference>
<dbReference type="PROSITE" id="PS50181">
    <property type="entry name" value="FBOX"/>
    <property type="match status" value="1"/>
</dbReference>
<evidence type="ECO:0000259" key="2">
    <source>
        <dbReference type="PROSITE" id="PS50181"/>
    </source>
</evidence>
<feature type="compositionally biased region" description="Low complexity" evidence="1">
    <location>
        <begin position="100"/>
        <end position="111"/>
    </location>
</feature>
<feature type="region of interest" description="Disordered" evidence="1">
    <location>
        <begin position="72"/>
        <end position="167"/>
    </location>
</feature>
<proteinExistence type="predicted"/>
<dbReference type="Pfam" id="PF00646">
    <property type="entry name" value="F-box"/>
    <property type="match status" value="1"/>
</dbReference>
<reference evidence="3 4" key="1">
    <citation type="submission" date="2024-03" db="EMBL/GenBank/DDBJ databases">
        <authorList>
            <person name="Brejova B."/>
        </authorList>
    </citation>
    <scope>NUCLEOTIDE SEQUENCE [LARGE SCALE GENOMIC DNA]</scope>
    <source>
        <strain evidence="3 4">CBS 14171</strain>
    </source>
</reference>
<keyword evidence="4" id="KW-1185">Reference proteome</keyword>
<evidence type="ECO:0000256" key="1">
    <source>
        <dbReference type="SAM" id="MobiDB-lite"/>
    </source>
</evidence>
<feature type="compositionally biased region" description="Polar residues" evidence="1">
    <location>
        <begin position="119"/>
        <end position="136"/>
    </location>
</feature>
<dbReference type="InterPro" id="IPR001810">
    <property type="entry name" value="F-box_dom"/>
</dbReference>
<dbReference type="Proteomes" id="UP001497383">
    <property type="component" value="Chromosome 1"/>
</dbReference>
<evidence type="ECO:0000313" key="4">
    <source>
        <dbReference type="Proteomes" id="UP001497383"/>
    </source>
</evidence>
<sequence>MIRTESIDFHNHLPPYRSLLNPNARYDYRTHKLIPLSQNDLNSLHLIFKSSKNNTSLKRNSFMNRSFGFGRSNSNSSAHAAFSHRHHNHNRNQPTPQPPQQQQQQQGQSESQSRRQGQDFTPSSLLGETELSTQAGSVDHQAGPPSSGSAFSTFEPENPTCPNSASSTNLKMKYRSLLNDVGRTISLRISNGNLLSNSPNCHSTGNHGGSVSRSSTILLNSNQPRKISNIKELPLEILDHIFDFVDAKEYYRNCLFTCKLFYYLSKPYYYENISLTSTYRLAQFITILRLNPEVGQYVKTIDLSNIKPGFDEDALDDDNQIIEMEEEIANEANNNHNNDHNNNQVNNRLNSQILMSSSNASGDAKVLAGWRDWKYKNNPLYTVHPVPTSALTKIASNSQVSVLSSKSNSSQKSSSSKRFSKPFKYFKSRKRSRSLSGLSRHNNNTQKKAPRFEYLKLQVNEAGSSRYSSPHPLINKFLLNYSTSKDVPVGYVLHIVNLCPNVISLDFGNLSLSADYEINRKSVPKYQNFDLLNNYPKDLLQRIDDCIRFDGYEDALSFENASSKDNSEFRNHFSGIFFKSAPPTMSTASSIYSVTTFSKPMRKYNSLLPPLPSTVADISYLKKGDGRVYLSDLNLKSINNAYLKKIDEKEVLAAIRRVHGKRQVSYNTIQSPFALNADIAGNLKYLNLSSMIWLNRPLVEKFLKRLLTTRSQALVPYGYYDQSDFSEADEDSDDESEFESLEQCEQPIRYKQDLVIDFTDSGMYKNLLWAQKIDLRTMEGCKLASRIIRNDLVTPQEDYMRRESRRRGRIGENYLA</sequence>
<dbReference type="EMBL" id="OZ022405">
    <property type="protein sequence ID" value="CAK9435923.1"/>
    <property type="molecule type" value="Genomic_DNA"/>
</dbReference>
<feature type="compositionally biased region" description="Low complexity" evidence="1">
    <location>
        <begin position="72"/>
        <end position="81"/>
    </location>
</feature>
<gene>
    <name evidence="3" type="ORF">LODBEIA_P05420</name>
</gene>
<protein>
    <recommendedName>
        <fullName evidence="2">F-box domain-containing protein</fullName>
    </recommendedName>
</protein>